<dbReference type="Proteomes" id="UP000747542">
    <property type="component" value="Unassembled WGS sequence"/>
</dbReference>
<dbReference type="AlphaFoldDB" id="A0A8J5K9G9"/>
<keyword evidence="1" id="KW-0472">Membrane</keyword>
<dbReference type="EMBL" id="JAHLQT010019050">
    <property type="protein sequence ID" value="KAG7168778.1"/>
    <property type="molecule type" value="Genomic_DNA"/>
</dbReference>
<evidence type="ECO:0000256" key="1">
    <source>
        <dbReference type="SAM" id="Phobius"/>
    </source>
</evidence>
<feature type="transmembrane region" description="Helical" evidence="1">
    <location>
        <begin position="105"/>
        <end position="124"/>
    </location>
</feature>
<name>A0A8J5K9G9_HOMAM</name>
<gene>
    <name evidence="2" type="ORF">Hamer_G021795</name>
</gene>
<proteinExistence type="predicted"/>
<protein>
    <submittedName>
        <fullName evidence="2">Uncharacterized protein</fullName>
    </submittedName>
</protein>
<keyword evidence="1" id="KW-1133">Transmembrane helix</keyword>
<evidence type="ECO:0000313" key="3">
    <source>
        <dbReference type="Proteomes" id="UP000747542"/>
    </source>
</evidence>
<sequence length="182" mass="19840">MRVPRGTRTFVKPPRPCELYVCMSHTKMMWGEQVPRETPVPMVPRYFYTSVCSAGGTVLATAAATQIDTDGAQLSGAVYPSDSLKGPDLLQESPRNTVYTADPMTGFMTLSAIVLIALVAWLVFNLNENPLTGLIQSRALKETLTGMSLDTTVAVLECLRREEAKLSCLVCVASTIDSDTCW</sequence>
<keyword evidence="1" id="KW-0812">Transmembrane</keyword>
<evidence type="ECO:0000313" key="2">
    <source>
        <dbReference type="EMBL" id="KAG7168778.1"/>
    </source>
</evidence>
<keyword evidence="3" id="KW-1185">Reference proteome</keyword>
<accession>A0A8J5K9G9</accession>
<organism evidence="2 3">
    <name type="scientific">Homarus americanus</name>
    <name type="common">American lobster</name>
    <dbReference type="NCBI Taxonomy" id="6706"/>
    <lineage>
        <taxon>Eukaryota</taxon>
        <taxon>Metazoa</taxon>
        <taxon>Ecdysozoa</taxon>
        <taxon>Arthropoda</taxon>
        <taxon>Crustacea</taxon>
        <taxon>Multicrustacea</taxon>
        <taxon>Malacostraca</taxon>
        <taxon>Eumalacostraca</taxon>
        <taxon>Eucarida</taxon>
        <taxon>Decapoda</taxon>
        <taxon>Pleocyemata</taxon>
        <taxon>Astacidea</taxon>
        <taxon>Nephropoidea</taxon>
        <taxon>Nephropidae</taxon>
        <taxon>Homarus</taxon>
    </lineage>
</organism>
<reference evidence="2" key="1">
    <citation type="journal article" date="2021" name="Sci. Adv.">
        <title>The American lobster genome reveals insights on longevity, neural, and immune adaptations.</title>
        <authorList>
            <person name="Polinski J.M."/>
            <person name="Zimin A.V."/>
            <person name="Clark K.F."/>
            <person name="Kohn A.B."/>
            <person name="Sadowski N."/>
            <person name="Timp W."/>
            <person name="Ptitsyn A."/>
            <person name="Khanna P."/>
            <person name="Romanova D.Y."/>
            <person name="Williams P."/>
            <person name="Greenwood S.J."/>
            <person name="Moroz L.L."/>
            <person name="Walt D.R."/>
            <person name="Bodnar A.G."/>
        </authorList>
    </citation>
    <scope>NUCLEOTIDE SEQUENCE</scope>
    <source>
        <strain evidence="2">GMGI-L3</strain>
    </source>
</reference>
<comment type="caution">
    <text evidence="2">The sequence shown here is derived from an EMBL/GenBank/DDBJ whole genome shotgun (WGS) entry which is preliminary data.</text>
</comment>